<proteinExistence type="predicted"/>
<gene>
    <name evidence="2" type="ORF">FRACYDRAFT_253002</name>
</gene>
<keyword evidence="1" id="KW-1133">Transmembrane helix</keyword>
<organism evidence="2 3">
    <name type="scientific">Fragilariopsis cylindrus CCMP1102</name>
    <dbReference type="NCBI Taxonomy" id="635003"/>
    <lineage>
        <taxon>Eukaryota</taxon>
        <taxon>Sar</taxon>
        <taxon>Stramenopiles</taxon>
        <taxon>Ochrophyta</taxon>
        <taxon>Bacillariophyta</taxon>
        <taxon>Bacillariophyceae</taxon>
        <taxon>Bacillariophycidae</taxon>
        <taxon>Bacillariales</taxon>
        <taxon>Bacillariaceae</taxon>
        <taxon>Fragilariopsis</taxon>
    </lineage>
</organism>
<sequence>MAPRGAPLFGVHFLQGENTRKFFVLDAPTAFIRGNNNNLEEPPGKIRKEVQGLNPARLKSTKNYLSRGVPCELEARLIGALGGLVYFMSIYVDVLVKISVGAFFKQQ</sequence>
<keyword evidence="3" id="KW-1185">Reference proteome</keyword>
<accession>A0A1E7ELP3</accession>
<dbReference type="Proteomes" id="UP000095751">
    <property type="component" value="Unassembled WGS sequence"/>
</dbReference>
<keyword evidence="1" id="KW-0472">Membrane</keyword>
<protein>
    <submittedName>
        <fullName evidence="2">Uncharacterized protein</fullName>
    </submittedName>
</protein>
<evidence type="ECO:0000256" key="1">
    <source>
        <dbReference type="SAM" id="Phobius"/>
    </source>
</evidence>
<feature type="transmembrane region" description="Helical" evidence="1">
    <location>
        <begin position="84"/>
        <end position="104"/>
    </location>
</feature>
<keyword evidence="1" id="KW-0812">Transmembrane</keyword>
<evidence type="ECO:0000313" key="3">
    <source>
        <dbReference type="Proteomes" id="UP000095751"/>
    </source>
</evidence>
<dbReference type="EMBL" id="KV784397">
    <property type="protein sequence ID" value="OEU06804.1"/>
    <property type="molecule type" value="Genomic_DNA"/>
</dbReference>
<name>A0A1E7ELP3_9STRA</name>
<reference evidence="2 3" key="1">
    <citation type="submission" date="2016-09" db="EMBL/GenBank/DDBJ databases">
        <title>Extensive genetic diversity and differential bi-allelic expression allows diatom success in the polar Southern Ocean.</title>
        <authorList>
            <consortium name="DOE Joint Genome Institute"/>
            <person name="Mock T."/>
            <person name="Otillar R.P."/>
            <person name="Strauss J."/>
            <person name="Dupont C."/>
            <person name="Frickenhaus S."/>
            <person name="Maumus F."/>
            <person name="Mcmullan M."/>
            <person name="Sanges R."/>
            <person name="Schmutz J."/>
            <person name="Toseland A."/>
            <person name="Valas R."/>
            <person name="Veluchamy A."/>
            <person name="Ward B.J."/>
            <person name="Allen A."/>
            <person name="Barry K."/>
            <person name="Falciatore A."/>
            <person name="Ferrante M."/>
            <person name="Fortunato A.E."/>
            <person name="Gloeckner G."/>
            <person name="Gruber A."/>
            <person name="Hipkin R."/>
            <person name="Janech M."/>
            <person name="Kroth P."/>
            <person name="Leese F."/>
            <person name="Lindquist E."/>
            <person name="Lyon B.R."/>
            <person name="Martin J."/>
            <person name="Mayer C."/>
            <person name="Parker M."/>
            <person name="Quesneville H."/>
            <person name="Raymond J."/>
            <person name="Uhlig C."/>
            <person name="Valentin K.U."/>
            <person name="Worden A.Z."/>
            <person name="Armbrust E.V."/>
            <person name="Bowler C."/>
            <person name="Green B."/>
            <person name="Moulton V."/>
            <person name="Van Oosterhout C."/>
            <person name="Grigoriev I."/>
        </authorList>
    </citation>
    <scope>NUCLEOTIDE SEQUENCE [LARGE SCALE GENOMIC DNA]</scope>
    <source>
        <strain evidence="2 3">CCMP1102</strain>
    </source>
</reference>
<dbReference type="AlphaFoldDB" id="A0A1E7ELP3"/>
<evidence type="ECO:0000313" key="2">
    <source>
        <dbReference type="EMBL" id="OEU06804.1"/>
    </source>
</evidence>
<dbReference type="KEGG" id="fcy:FRACYDRAFT_253002"/>
<dbReference type="InParanoid" id="A0A1E7ELP3"/>